<dbReference type="PANTHER" id="PTHR12245">
    <property type="entry name" value="SPRY DOMAIN CONTAINING SOCS BOX PROTEIN"/>
    <property type="match status" value="1"/>
</dbReference>
<comment type="caution">
    <text evidence="4">The sequence shown here is derived from an EMBL/GenBank/DDBJ whole genome shotgun (WGS) entry which is preliminary data.</text>
</comment>
<dbReference type="InterPro" id="IPR050672">
    <property type="entry name" value="FBXO45-Fsn/SPSB_families"/>
</dbReference>
<dbReference type="PROSITE" id="PS50188">
    <property type="entry name" value="B302_SPRY"/>
    <property type="match status" value="1"/>
</dbReference>
<evidence type="ECO:0000313" key="4">
    <source>
        <dbReference type="EMBL" id="KAL3836295.1"/>
    </source>
</evidence>
<dbReference type="SUPFAM" id="SSF49899">
    <property type="entry name" value="Concanavalin A-like lectins/glucanases"/>
    <property type="match status" value="1"/>
</dbReference>
<dbReference type="Proteomes" id="UP001634394">
    <property type="component" value="Unassembled WGS sequence"/>
</dbReference>
<sequence length="347" mass="38721">MATSSWRLVSKEHVLLFFLAFLSHFPGIKYGILNVLSDDGDKKTEVAVAVSIVSGLWYVILIIVFVVCAGIFSLCGFLICWCKQRRDRKNGIFPRNTPAVPVPTPLWVQTIQSDRNMEVQGFNACSDGIIITSHNSVMRFRQGNYEADGARWSIGLEHGKHVFEVVWPDTSRGTYATIGVGSLCTPLHTKPKTSLIGMTEASVGLDIVRKRIIYNGEPKKTYPPIFHVPEKFLMYVDCDSGKLSFGTDECFWGIAFENIDRQMYPLHIMASLTEPNANLQIFYKGSAVDSPYMTGPSTICAPGDYSLPMEILEPPTYEQASGTNANIQPLRVPDSPPPPYKKVHEKY</sequence>
<proteinExistence type="predicted"/>
<feature type="domain" description="B30.2/SPRY" evidence="3">
    <location>
        <begin position="91"/>
        <end position="288"/>
    </location>
</feature>
<dbReference type="Gene3D" id="2.60.120.920">
    <property type="match status" value="1"/>
</dbReference>
<dbReference type="EMBL" id="JBJQND010000018">
    <property type="protein sequence ID" value="KAL3836295.1"/>
    <property type="molecule type" value="Genomic_DNA"/>
</dbReference>
<dbReference type="PANTHER" id="PTHR12245:SF7">
    <property type="entry name" value="F-BOX_SPRY DOMAIN-CONTAINING PROTEIN 1"/>
    <property type="match status" value="1"/>
</dbReference>
<dbReference type="InterPro" id="IPR001870">
    <property type="entry name" value="B30.2/SPRY"/>
</dbReference>
<organism evidence="4 5">
    <name type="scientific">Sinanodonta woodiana</name>
    <name type="common">Chinese pond mussel</name>
    <name type="synonym">Anodonta woodiana</name>
    <dbReference type="NCBI Taxonomy" id="1069815"/>
    <lineage>
        <taxon>Eukaryota</taxon>
        <taxon>Metazoa</taxon>
        <taxon>Spiralia</taxon>
        <taxon>Lophotrochozoa</taxon>
        <taxon>Mollusca</taxon>
        <taxon>Bivalvia</taxon>
        <taxon>Autobranchia</taxon>
        <taxon>Heteroconchia</taxon>
        <taxon>Palaeoheterodonta</taxon>
        <taxon>Unionida</taxon>
        <taxon>Unionoidea</taxon>
        <taxon>Unionidae</taxon>
        <taxon>Unioninae</taxon>
        <taxon>Sinanodonta</taxon>
    </lineage>
</organism>
<keyword evidence="2" id="KW-0472">Membrane</keyword>
<dbReference type="InterPro" id="IPR003877">
    <property type="entry name" value="SPRY_dom"/>
</dbReference>
<evidence type="ECO:0000313" key="5">
    <source>
        <dbReference type="Proteomes" id="UP001634394"/>
    </source>
</evidence>
<keyword evidence="2" id="KW-1133">Transmembrane helix</keyword>
<evidence type="ECO:0000256" key="2">
    <source>
        <dbReference type="SAM" id="Phobius"/>
    </source>
</evidence>
<name>A0ABD3THW9_SINWO</name>
<keyword evidence="5" id="KW-1185">Reference proteome</keyword>
<gene>
    <name evidence="4" type="ORF">ACJMK2_021732</name>
</gene>
<evidence type="ECO:0000256" key="1">
    <source>
        <dbReference type="SAM" id="MobiDB-lite"/>
    </source>
</evidence>
<dbReference type="InterPro" id="IPR043136">
    <property type="entry name" value="B30.2/SPRY_sf"/>
</dbReference>
<dbReference type="InterPro" id="IPR013320">
    <property type="entry name" value="ConA-like_dom_sf"/>
</dbReference>
<protein>
    <recommendedName>
        <fullName evidence="3">B30.2/SPRY domain-containing protein</fullName>
    </recommendedName>
</protein>
<feature type="region of interest" description="Disordered" evidence="1">
    <location>
        <begin position="320"/>
        <end position="347"/>
    </location>
</feature>
<dbReference type="AlphaFoldDB" id="A0ABD3THW9"/>
<keyword evidence="2" id="KW-0812">Transmembrane</keyword>
<accession>A0ABD3THW9</accession>
<dbReference type="Pfam" id="PF00622">
    <property type="entry name" value="SPRY"/>
    <property type="match status" value="1"/>
</dbReference>
<evidence type="ECO:0000259" key="3">
    <source>
        <dbReference type="PROSITE" id="PS50188"/>
    </source>
</evidence>
<feature type="transmembrane region" description="Helical" evidence="2">
    <location>
        <begin position="55"/>
        <end position="81"/>
    </location>
</feature>
<reference evidence="4 5" key="1">
    <citation type="submission" date="2024-11" db="EMBL/GenBank/DDBJ databases">
        <title>Chromosome-level genome assembly of the freshwater bivalve Anodonta woodiana.</title>
        <authorList>
            <person name="Chen X."/>
        </authorList>
    </citation>
    <scope>NUCLEOTIDE SEQUENCE [LARGE SCALE GENOMIC DNA]</scope>
    <source>
        <strain evidence="4">MN2024</strain>
        <tissue evidence="4">Gills</tissue>
    </source>
</reference>